<dbReference type="EMBL" id="GEDV01009488">
    <property type="protein sequence ID" value="JAP79069.1"/>
    <property type="molecule type" value="Transcribed_RNA"/>
</dbReference>
<dbReference type="PANTHER" id="PTHR12053:SF3">
    <property type="entry name" value="CARBOXYPEPTIDASE Q"/>
    <property type="match status" value="1"/>
</dbReference>
<dbReference type="GO" id="GO:0004180">
    <property type="term" value="F:carboxypeptidase activity"/>
    <property type="evidence" value="ECO:0007669"/>
    <property type="project" value="UniProtKB-KW"/>
</dbReference>
<evidence type="ECO:0000256" key="14">
    <source>
        <dbReference type="ARBA" id="ARBA00022833"/>
    </source>
</evidence>
<dbReference type="GO" id="GO:0006508">
    <property type="term" value="P:proteolysis"/>
    <property type="evidence" value="ECO:0007669"/>
    <property type="project" value="UniProtKB-KW"/>
</dbReference>
<feature type="chain" id="PRO_5007285346" description="Carboxypeptidase Q" evidence="22">
    <location>
        <begin position="29"/>
        <end position="484"/>
    </location>
</feature>
<keyword evidence="11 22" id="KW-0732">Signal</keyword>
<name>A0A131YIH9_RHIAP</name>
<dbReference type="GO" id="GO:0046872">
    <property type="term" value="F:metal ion binding"/>
    <property type="evidence" value="ECO:0007669"/>
    <property type="project" value="UniProtKB-KW"/>
</dbReference>
<evidence type="ECO:0000256" key="2">
    <source>
        <dbReference type="ARBA" id="ARBA00004371"/>
    </source>
</evidence>
<evidence type="ECO:0000256" key="12">
    <source>
        <dbReference type="ARBA" id="ARBA00022801"/>
    </source>
</evidence>
<evidence type="ECO:0000256" key="18">
    <source>
        <dbReference type="ARBA" id="ARBA00023180"/>
    </source>
</evidence>
<feature type="signal peptide" evidence="22">
    <location>
        <begin position="1"/>
        <end position="28"/>
    </location>
</feature>
<accession>A0A131YIH9</accession>
<dbReference type="PANTHER" id="PTHR12053">
    <property type="entry name" value="PROTEASE FAMILY M28 PLASMA GLUTAMATE CARBOXYPEPTIDASE-RELATED"/>
    <property type="match status" value="1"/>
</dbReference>
<dbReference type="Pfam" id="PF04389">
    <property type="entry name" value="Peptidase_M28"/>
    <property type="match status" value="1"/>
</dbReference>
<dbReference type="InterPro" id="IPR039866">
    <property type="entry name" value="CPQ"/>
</dbReference>
<evidence type="ECO:0000256" key="15">
    <source>
        <dbReference type="ARBA" id="ARBA00023034"/>
    </source>
</evidence>
<evidence type="ECO:0000256" key="11">
    <source>
        <dbReference type="ARBA" id="ARBA00022729"/>
    </source>
</evidence>
<evidence type="ECO:0000256" key="13">
    <source>
        <dbReference type="ARBA" id="ARBA00022824"/>
    </source>
</evidence>
<evidence type="ECO:0000256" key="16">
    <source>
        <dbReference type="ARBA" id="ARBA00023049"/>
    </source>
</evidence>
<evidence type="ECO:0000256" key="19">
    <source>
        <dbReference type="ARBA" id="ARBA00023228"/>
    </source>
</evidence>
<feature type="domain" description="Peptidase M28" evidence="23">
    <location>
        <begin position="280"/>
        <end position="469"/>
    </location>
</feature>
<dbReference type="Gene3D" id="3.40.630.10">
    <property type="entry name" value="Zn peptidases"/>
    <property type="match status" value="1"/>
</dbReference>
<evidence type="ECO:0000256" key="9">
    <source>
        <dbReference type="ARBA" id="ARBA00022670"/>
    </source>
</evidence>
<dbReference type="GO" id="GO:0005615">
    <property type="term" value="C:extracellular space"/>
    <property type="evidence" value="ECO:0007669"/>
    <property type="project" value="TreeGrafter"/>
</dbReference>
<keyword evidence="15" id="KW-0333">Golgi apparatus</keyword>
<keyword evidence="12" id="KW-0378">Hydrolase</keyword>
<protein>
    <recommendedName>
        <fullName evidence="6">Carboxypeptidase Q</fullName>
    </recommendedName>
    <alternativeName>
        <fullName evidence="21">Plasma glutamate carboxypeptidase</fullName>
    </alternativeName>
</protein>
<comment type="subcellular location">
    <subcellularLocation>
        <location evidence="1">Endoplasmic reticulum</location>
    </subcellularLocation>
    <subcellularLocation>
        <location evidence="3">Golgi apparatus</location>
    </subcellularLocation>
    <subcellularLocation>
        <location evidence="2">Lysosome</location>
    </subcellularLocation>
    <subcellularLocation>
        <location evidence="4">Secreted</location>
    </subcellularLocation>
</comment>
<evidence type="ECO:0000256" key="20">
    <source>
        <dbReference type="ARBA" id="ARBA00025833"/>
    </source>
</evidence>
<evidence type="ECO:0000256" key="8">
    <source>
        <dbReference type="ARBA" id="ARBA00022645"/>
    </source>
</evidence>
<evidence type="ECO:0000256" key="4">
    <source>
        <dbReference type="ARBA" id="ARBA00004613"/>
    </source>
</evidence>
<dbReference type="FunFam" id="3.40.630.10:FF:000036">
    <property type="entry name" value="Carboxypeptidase Q"/>
    <property type="match status" value="1"/>
</dbReference>
<keyword evidence="10" id="KW-0479">Metal-binding</keyword>
<dbReference type="FunFam" id="3.50.30.30:FF:000009">
    <property type="entry name" value="Carboxypeptidase Q"/>
    <property type="match status" value="1"/>
</dbReference>
<dbReference type="InterPro" id="IPR007484">
    <property type="entry name" value="Peptidase_M28"/>
</dbReference>
<keyword evidence="19" id="KW-0458">Lysosome</keyword>
<keyword evidence="9" id="KW-0645">Protease</keyword>
<evidence type="ECO:0000259" key="23">
    <source>
        <dbReference type="Pfam" id="PF04389"/>
    </source>
</evidence>
<keyword evidence="18" id="KW-0325">Glycoprotein</keyword>
<evidence type="ECO:0000256" key="1">
    <source>
        <dbReference type="ARBA" id="ARBA00004240"/>
    </source>
</evidence>
<keyword evidence="14" id="KW-0862">Zinc</keyword>
<comment type="subunit">
    <text evidence="20">Homodimer. The monomeric form is inactive while the homodimer is active.</text>
</comment>
<keyword evidence="8" id="KW-0121">Carboxypeptidase</keyword>
<keyword evidence="13" id="KW-0256">Endoplasmic reticulum</keyword>
<keyword evidence="17" id="KW-0865">Zymogen</keyword>
<evidence type="ECO:0000256" key="17">
    <source>
        <dbReference type="ARBA" id="ARBA00023145"/>
    </source>
</evidence>
<dbReference type="SUPFAM" id="SSF53187">
    <property type="entry name" value="Zn-dependent exopeptidases"/>
    <property type="match status" value="1"/>
</dbReference>
<keyword evidence="24" id="KW-0675">Receptor</keyword>
<dbReference type="GO" id="GO:0005783">
    <property type="term" value="C:endoplasmic reticulum"/>
    <property type="evidence" value="ECO:0007669"/>
    <property type="project" value="UniProtKB-SubCell"/>
</dbReference>
<evidence type="ECO:0000256" key="22">
    <source>
        <dbReference type="SAM" id="SignalP"/>
    </source>
</evidence>
<keyword evidence="7" id="KW-0964">Secreted</keyword>
<evidence type="ECO:0000313" key="24">
    <source>
        <dbReference type="EMBL" id="JAP79069.1"/>
    </source>
</evidence>
<evidence type="ECO:0000256" key="7">
    <source>
        <dbReference type="ARBA" id="ARBA00022525"/>
    </source>
</evidence>
<dbReference type="GO" id="GO:0005764">
    <property type="term" value="C:lysosome"/>
    <property type="evidence" value="ECO:0007669"/>
    <property type="project" value="UniProtKB-SubCell"/>
</dbReference>
<evidence type="ECO:0000256" key="6">
    <source>
        <dbReference type="ARBA" id="ARBA00014116"/>
    </source>
</evidence>
<proteinExistence type="inferred from homology"/>
<keyword evidence="16" id="KW-0482">Metalloprotease</keyword>
<comment type="similarity">
    <text evidence="5">Belongs to the peptidase M28 family.</text>
</comment>
<dbReference type="GO" id="GO:0043171">
    <property type="term" value="P:peptide catabolic process"/>
    <property type="evidence" value="ECO:0007669"/>
    <property type="project" value="TreeGrafter"/>
</dbReference>
<reference evidence="24" key="1">
    <citation type="journal article" date="2016" name="Ticks Tick Borne Dis.">
        <title>De novo assembly and annotation of the salivary gland transcriptome of Rhipicephalus appendiculatus male and female ticks during blood feeding.</title>
        <authorList>
            <person name="de Castro M.H."/>
            <person name="de Klerk D."/>
            <person name="Pienaar R."/>
            <person name="Latif A.A."/>
            <person name="Rees D.J."/>
            <person name="Mans B.J."/>
        </authorList>
    </citation>
    <scope>NUCLEOTIDE SEQUENCE</scope>
    <source>
        <tissue evidence="24">Salivary glands</tissue>
    </source>
</reference>
<dbReference type="GO" id="GO:0005794">
    <property type="term" value="C:Golgi apparatus"/>
    <property type="evidence" value="ECO:0007669"/>
    <property type="project" value="UniProtKB-SubCell"/>
</dbReference>
<evidence type="ECO:0000256" key="21">
    <source>
        <dbReference type="ARBA" id="ARBA00033328"/>
    </source>
</evidence>
<evidence type="ECO:0000256" key="10">
    <source>
        <dbReference type="ARBA" id="ARBA00022723"/>
    </source>
</evidence>
<organism evidence="24">
    <name type="scientific">Rhipicephalus appendiculatus</name>
    <name type="common">Brown ear tick</name>
    <dbReference type="NCBI Taxonomy" id="34631"/>
    <lineage>
        <taxon>Eukaryota</taxon>
        <taxon>Metazoa</taxon>
        <taxon>Ecdysozoa</taxon>
        <taxon>Arthropoda</taxon>
        <taxon>Chelicerata</taxon>
        <taxon>Arachnida</taxon>
        <taxon>Acari</taxon>
        <taxon>Parasitiformes</taxon>
        <taxon>Ixodida</taxon>
        <taxon>Ixodoidea</taxon>
        <taxon>Ixodidae</taxon>
        <taxon>Rhipicephalinae</taxon>
        <taxon>Rhipicephalus</taxon>
        <taxon>Rhipicephalus</taxon>
    </lineage>
</organism>
<dbReference type="Gene3D" id="3.50.30.30">
    <property type="match status" value="1"/>
</dbReference>
<dbReference type="AlphaFoldDB" id="A0A131YIH9"/>
<evidence type="ECO:0000256" key="3">
    <source>
        <dbReference type="ARBA" id="ARBA00004555"/>
    </source>
</evidence>
<dbReference type="GO" id="GO:0070573">
    <property type="term" value="F:metallodipeptidase activity"/>
    <property type="evidence" value="ECO:0007669"/>
    <property type="project" value="InterPro"/>
</dbReference>
<evidence type="ECO:0000256" key="5">
    <source>
        <dbReference type="ARBA" id="ARBA00010918"/>
    </source>
</evidence>
<sequence length="484" mass="53770">MLKSGTSASVSWLAAVLAISSILTGSLCTGDIRTSCSDRDILPRKLVDEIRGYAPVIKSIINAVVHGSERNKTYEDLALFVDTFGARYTGTAVLERSIDYMVQLLKRRRLDNVHTEPARVPRWVRGYEAAWMVSPRLHKLPILGLGYSAPTPRHGITAPILVVDSFEELHENRHKAIGKIVVFNQKFVSYDVTSKYRKRGPEEAAKAGAVAVLVRSVTPFSIATPHTGYTAFTERRFRIPSASITVEDAQLLKRMQDRGITPVVKLIMHNKDLPAVISRNTVAEITGREKPREVVIVSGHIDSWDVGQGAMDDGGGAFISWRALDVFRRLGLRPRRTVRSVLWTAEEVGTMGAEQYFADHADERNECINIAMESDMGTFKPKGLAFSGHSERARCVIAEVLSLFSDIDATELTIGADAPDLRKWIKAGFPVASLTTHNEKYFYFHHTEGDTMTVHDPKVLDLCTAMWAGVAYVLADLHDSLPRR</sequence>